<sequence length="252" mass="25896">MTERTVGEVMTREVVTLAPGTPAGQAARLLAARRVGAAPVLDEEDRVVGVVSRGDLAPGRRDRPGGTGTGRAREPSGAEGAAEGPTVRQVMAAPAVTVHPEQRVAVAARAMERRGVDRLPVVDEADRIIGIVTRRDLLRVFLRSDAEILADVRRTLRSVLGAAASARPDAAVREGLVVLGGPAARDRGRLLRALWRIDGVTGVLGEAGGARETNEAGGVRETGGAHRPGGAGEDPAGPRRTAAAAGGPPAEG</sequence>
<evidence type="ECO:0000313" key="5">
    <source>
        <dbReference type="EMBL" id="GAA4785622.1"/>
    </source>
</evidence>
<dbReference type="PANTHER" id="PTHR43080:SF29">
    <property type="entry name" value="OS02G0818000 PROTEIN"/>
    <property type="match status" value="1"/>
</dbReference>
<evidence type="ECO:0000256" key="1">
    <source>
        <dbReference type="ARBA" id="ARBA00023122"/>
    </source>
</evidence>
<protein>
    <submittedName>
        <fullName evidence="5">CBS domain-containing protein</fullName>
    </submittedName>
</protein>
<feature type="domain" description="CBS" evidence="4">
    <location>
        <begin position="10"/>
        <end position="67"/>
    </location>
</feature>
<evidence type="ECO:0000259" key="4">
    <source>
        <dbReference type="PROSITE" id="PS51371"/>
    </source>
</evidence>
<dbReference type="PANTHER" id="PTHR43080">
    <property type="entry name" value="CBS DOMAIN-CONTAINING PROTEIN CBSX3, MITOCHONDRIAL"/>
    <property type="match status" value="1"/>
</dbReference>
<comment type="caution">
    <text evidence="5">The sequence shown here is derived from an EMBL/GenBank/DDBJ whole genome shotgun (WGS) entry which is preliminary data.</text>
</comment>
<dbReference type="InterPro" id="IPR046342">
    <property type="entry name" value="CBS_dom_sf"/>
</dbReference>
<evidence type="ECO:0000256" key="2">
    <source>
        <dbReference type="PROSITE-ProRule" id="PRU00703"/>
    </source>
</evidence>
<dbReference type="CDD" id="cd04586">
    <property type="entry name" value="CBS_pair_BON_assoc"/>
    <property type="match status" value="1"/>
</dbReference>
<proteinExistence type="predicted"/>
<feature type="compositionally biased region" description="Low complexity" evidence="3">
    <location>
        <begin position="238"/>
        <end position="252"/>
    </location>
</feature>
<keyword evidence="6" id="KW-1185">Reference proteome</keyword>
<dbReference type="RefSeq" id="WP_345614810.1">
    <property type="nucleotide sequence ID" value="NZ_BAABJV010000011.1"/>
</dbReference>
<gene>
    <name evidence="5" type="ORF">GCM10023329_40320</name>
</gene>
<feature type="region of interest" description="Disordered" evidence="3">
    <location>
        <begin position="52"/>
        <end position="85"/>
    </location>
</feature>
<accession>A0ABP9ATY7</accession>
<dbReference type="InterPro" id="IPR051257">
    <property type="entry name" value="Diverse_CBS-Domain"/>
</dbReference>
<dbReference type="Proteomes" id="UP001501147">
    <property type="component" value="Unassembled WGS sequence"/>
</dbReference>
<name>A0ABP9ATY7_9ACTN</name>
<evidence type="ECO:0000313" key="6">
    <source>
        <dbReference type="Proteomes" id="UP001501147"/>
    </source>
</evidence>
<dbReference type="Pfam" id="PF00571">
    <property type="entry name" value="CBS"/>
    <property type="match status" value="2"/>
</dbReference>
<evidence type="ECO:0000256" key="3">
    <source>
        <dbReference type="SAM" id="MobiDB-lite"/>
    </source>
</evidence>
<dbReference type="Gene3D" id="3.10.580.10">
    <property type="entry name" value="CBS-domain"/>
    <property type="match status" value="1"/>
</dbReference>
<feature type="domain" description="CBS" evidence="4">
    <location>
        <begin position="91"/>
        <end position="147"/>
    </location>
</feature>
<dbReference type="SUPFAM" id="SSF54631">
    <property type="entry name" value="CBS-domain pair"/>
    <property type="match status" value="1"/>
</dbReference>
<reference evidence="6" key="1">
    <citation type="journal article" date="2019" name="Int. J. Syst. Evol. Microbiol.">
        <title>The Global Catalogue of Microorganisms (GCM) 10K type strain sequencing project: providing services to taxonomists for standard genome sequencing and annotation.</title>
        <authorList>
            <consortium name="The Broad Institute Genomics Platform"/>
            <consortium name="The Broad Institute Genome Sequencing Center for Infectious Disease"/>
            <person name="Wu L."/>
            <person name="Ma J."/>
        </authorList>
    </citation>
    <scope>NUCLEOTIDE SEQUENCE [LARGE SCALE GENOMIC DNA]</scope>
    <source>
        <strain evidence="6">JCM 18324</strain>
    </source>
</reference>
<organism evidence="5 6">
    <name type="scientific">Streptomyces sanyensis</name>
    <dbReference type="NCBI Taxonomy" id="568869"/>
    <lineage>
        <taxon>Bacteria</taxon>
        <taxon>Bacillati</taxon>
        <taxon>Actinomycetota</taxon>
        <taxon>Actinomycetes</taxon>
        <taxon>Kitasatosporales</taxon>
        <taxon>Streptomycetaceae</taxon>
        <taxon>Streptomyces</taxon>
    </lineage>
</organism>
<dbReference type="InterPro" id="IPR000644">
    <property type="entry name" value="CBS_dom"/>
</dbReference>
<dbReference type="PROSITE" id="PS51371">
    <property type="entry name" value="CBS"/>
    <property type="match status" value="2"/>
</dbReference>
<feature type="region of interest" description="Disordered" evidence="3">
    <location>
        <begin position="208"/>
        <end position="252"/>
    </location>
</feature>
<dbReference type="EMBL" id="BAABJV010000011">
    <property type="protein sequence ID" value="GAA4785622.1"/>
    <property type="molecule type" value="Genomic_DNA"/>
</dbReference>
<dbReference type="SMART" id="SM00116">
    <property type="entry name" value="CBS"/>
    <property type="match status" value="2"/>
</dbReference>
<keyword evidence="1 2" id="KW-0129">CBS domain</keyword>